<sequence>MLNEVVSSGGFLFMVLLFYSVAVPVSVLLHEVGHGIPKRKDVLGWAGSAFTFAGRIWVVV</sequence>
<gene>
    <name evidence="2" type="ORF">NK662_07745</name>
</gene>
<dbReference type="EMBL" id="JANCLT010000003">
    <property type="protein sequence ID" value="MCP8968435.1"/>
    <property type="molecule type" value="Genomic_DNA"/>
</dbReference>
<comment type="caution">
    <text evidence="2">The sequence shown here is derived from an EMBL/GenBank/DDBJ whole genome shotgun (WGS) entry which is preliminary data.</text>
</comment>
<dbReference type="AlphaFoldDB" id="A0AA41X7R4"/>
<proteinExistence type="predicted"/>
<name>A0AA41X7R4_9BACI</name>
<keyword evidence="1" id="KW-0472">Membrane</keyword>
<keyword evidence="1" id="KW-1133">Transmembrane helix</keyword>
<protein>
    <submittedName>
        <fullName evidence="2">Uncharacterized protein</fullName>
    </submittedName>
</protein>
<feature type="transmembrane region" description="Helical" evidence="1">
    <location>
        <begin position="6"/>
        <end position="30"/>
    </location>
</feature>
<keyword evidence="3" id="KW-1185">Reference proteome</keyword>
<evidence type="ECO:0000313" key="2">
    <source>
        <dbReference type="EMBL" id="MCP8968435.1"/>
    </source>
</evidence>
<feature type="transmembrane region" description="Helical" evidence="1">
    <location>
        <begin position="42"/>
        <end position="59"/>
    </location>
</feature>
<dbReference type="RefSeq" id="WP_254758346.1">
    <property type="nucleotide sequence ID" value="NZ_JANCLT010000003.1"/>
</dbReference>
<organism evidence="2 3">
    <name type="scientific">Ectobacillus ponti</name>
    <dbReference type="NCBI Taxonomy" id="2961894"/>
    <lineage>
        <taxon>Bacteria</taxon>
        <taxon>Bacillati</taxon>
        <taxon>Bacillota</taxon>
        <taxon>Bacilli</taxon>
        <taxon>Bacillales</taxon>
        <taxon>Bacillaceae</taxon>
        <taxon>Ectobacillus</taxon>
    </lineage>
</organism>
<evidence type="ECO:0000313" key="3">
    <source>
        <dbReference type="Proteomes" id="UP001156102"/>
    </source>
</evidence>
<evidence type="ECO:0000256" key="1">
    <source>
        <dbReference type="SAM" id="Phobius"/>
    </source>
</evidence>
<keyword evidence="1" id="KW-0812">Transmembrane</keyword>
<reference evidence="2" key="1">
    <citation type="submission" date="2022-07" db="EMBL/GenBank/DDBJ databases">
        <authorList>
            <person name="Li W.-J."/>
            <person name="Deng Q.-Q."/>
        </authorList>
    </citation>
    <scope>NUCLEOTIDE SEQUENCE</scope>
    <source>
        <strain evidence="2">SYSU M60031</strain>
    </source>
</reference>
<dbReference type="Proteomes" id="UP001156102">
    <property type="component" value="Unassembled WGS sequence"/>
</dbReference>
<accession>A0AA41X7R4</accession>